<name>A0A0F0CLZ8_9BACT</name>
<sequence length="194" mass="21397">MKNNINDSIICAGFGGQGVMILGKFLANAGIKENLNVTWLPSYGIEVRGGTAYSSIRINSDHIATPVVNFPNTAIIMNEPSLIKFEEKIEPRGFLILNSSMNKAAVKRKDINVLSIFLTDEALELGNIKVANMIAAGIYAAIRKMFKKDTLLKVIEEMAGGHEELTLINIKAIERGMEIGEEYINRQTKPVIIF</sequence>
<dbReference type="InterPro" id="IPR052554">
    <property type="entry name" value="2-oxoglutarate_synth_KorC"/>
</dbReference>
<dbReference type="PANTHER" id="PTHR42730:SF1">
    <property type="entry name" value="2-OXOGLUTARATE SYNTHASE SUBUNIT KORC"/>
    <property type="match status" value="1"/>
</dbReference>
<comment type="caution">
    <text evidence="3">The sequence shown here is derived from an EMBL/GenBank/DDBJ whole genome shotgun (WGS) entry which is preliminary data.</text>
</comment>
<gene>
    <name evidence="3" type="ORF">OMAG_001874</name>
</gene>
<evidence type="ECO:0000256" key="1">
    <source>
        <dbReference type="ARBA" id="ARBA00023002"/>
    </source>
</evidence>
<accession>A0A0F0CLZ8</accession>
<dbReference type="Proteomes" id="UP000033428">
    <property type="component" value="Unassembled WGS sequence"/>
</dbReference>
<dbReference type="EMBL" id="JYNY01000377">
    <property type="protein sequence ID" value="KJJ84257.1"/>
    <property type="molecule type" value="Genomic_DNA"/>
</dbReference>
<evidence type="ECO:0000259" key="2">
    <source>
        <dbReference type="Pfam" id="PF01558"/>
    </source>
</evidence>
<evidence type="ECO:0000313" key="4">
    <source>
        <dbReference type="Proteomes" id="UP000033428"/>
    </source>
</evidence>
<proteinExistence type="predicted"/>
<dbReference type="Pfam" id="PF01558">
    <property type="entry name" value="POR"/>
    <property type="match status" value="1"/>
</dbReference>
<dbReference type="InterPro" id="IPR019752">
    <property type="entry name" value="Pyrv/ketoisovalerate_OxRed_cat"/>
</dbReference>
<dbReference type="SUPFAM" id="SSF53323">
    <property type="entry name" value="Pyruvate-ferredoxin oxidoreductase, PFOR, domain III"/>
    <property type="match status" value="1"/>
</dbReference>
<protein>
    <submittedName>
        <fullName evidence="3">2-oxoglutarate ferredoxin oxidoreductase subunit gamma</fullName>
    </submittedName>
</protein>
<organism evidence="3 4">
    <name type="scientific">Candidatus Omnitrophus magneticus</name>
    <dbReference type="NCBI Taxonomy" id="1609969"/>
    <lineage>
        <taxon>Bacteria</taxon>
        <taxon>Pseudomonadati</taxon>
        <taxon>Candidatus Omnitrophota</taxon>
        <taxon>Candidatus Omnitrophus</taxon>
    </lineage>
</organism>
<evidence type="ECO:0000313" key="3">
    <source>
        <dbReference type="EMBL" id="KJJ84257.1"/>
    </source>
</evidence>
<dbReference type="PATRIC" id="fig|1609969.3.peg.2002"/>
<dbReference type="AlphaFoldDB" id="A0A0F0CLZ8"/>
<dbReference type="InterPro" id="IPR002869">
    <property type="entry name" value="Pyrv_flavodox_OxRed_cen"/>
</dbReference>
<keyword evidence="4" id="KW-1185">Reference proteome</keyword>
<feature type="domain" description="Pyruvate/ketoisovalerate oxidoreductase catalytic" evidence="2">
    <location>
        <begin position="15"/>
        <end position="178"/>
    </location>
</feature>
<dbReference type="PANTHER" id="PTHR42730">
    <property type="entry name" value="2-OXOGLUTARATE SYNTHASE SUBUNIT KORC"/>
    <property type="match status" value="1"/>
</dbReference>
<reference evidence="3 4" key="1">
    <citation type="submission" date="2015-02" db="EMBL/GenBank/DDBJ databases">
        <title>Single-cell genomics of uncultivated deep-branching MTB reveals a conserved set of magnetosome genes.</title>
        <authorList>
            <person name="Kolinko S."/>
            <person name="Richter M."/>
            <person name="Glockner F.O."/>
            <person name="Brachmann A."/>
            <person name="Schuler D."/>
        </authorList>
    </citation>
    <scope>NUCLEOTIDE SEQUENCE [LARGE SCALE GENOMIC DNA]</scope>
    <source>
        <strain evidence="3">SKK-01</strain>
    </source>
</reference>
<dbReference type="GO" id="GO:0016903">
    <property type="term" value="F:oxidoreductase activity, acting on the aldehyde or oxo group of donors"/>
    <property type="evidence" value="ECO:0007669"/>
    <property type="project" value="InterPro"/>
</dbReference>
<dbReference type="Gene3D" id="3.40.920.10">
    <property type="entry name" value="Pyruvate-ferredoxin oxidoreductase, PFOR, domain III"/>
    <property type="match status" value="1"/>
</dbReference>
<keyword evidence="1" id="KW-0560">Oxidoreductase</keyword>